<accession>A0A1I2WHV4</accession>
<evidence type="ECO:0000256" key="1">
    <source>
        <dbReference type="SAM" id="MobiDB-lite"/>
    </source>
</evidence>
<keyword evidence="6" id="KW-1185">Reference proteome</keyword>
<feature type="compositionally biased region" description="Low complexity" evidence="1">
    <location>
        <begin position="87"/>
        <end position="96"/>
    </location>
</feature>
<dbReference type="STRING" id="504797.SAMN05421678_110207"/>
<evidence type="ECO:0000256" key="2">
    <source>
        <dbReference type="SAM" id="Phobius"/>
    </source>
</evidence>
<reference evidence="3 6" key="2">
    <citation type="submission" date="2020-07" db="EMBL/GenBank/DDBJ databases">
        <title>Sequencing the genomes of 1000 actinobacteria strains.</title>
        <authorList>
            <person name="Klenk H.-P."/>
        </authorList>
    </citation>
    <scope>NUCLEOTIDE SEQUENCE [LARGE SCALE GENOMIC DNA]</scope>
    <source>
        <strain evidence="3 6">DSM 45117</strain>
    </source>
</reference>
<keyword evidence="2" id="KW-0472">Membrane</keyword>
<feature type="transmembrane region" description="Helical" evidence="2">
    <location>
        <begin position="271"/>
        <end position="289"/>
    </location>
</feature>
<dbReference type="EMBL" id="JACBZA010000001">
    <property type="protein sequence ID" value="NYH82640.1"/>
    <property type="molecule type" value="Genomic_DNA"/>
</dbReference>
<gene>
    <name evidence="3" type="ORF">FHR37_001491</name>
    <name evidence="4" type="ORF">SAMN05421678_110207</name>
</gene>
<reference evidence="4 5" key="1">
    <citation type="submission" date="2016-10" db="EMBL/GenBank/DDBJ databases">
        <authorList>
            <person name="de Groot N.N."/>
        </authorList>
    </citation>
    <scope>NUCLEOTIDE SEQUENCE [LARGE SCALE GENOMIC DNA]</scope>
    <source>
        <strain evidence="4 5">CPCC 202808</strain>
    </source>
</reference>
<feature type="region of interest" description="Disordered" evidence="1">
    <location>
        <begin position="85"/>
        <end position="125"/>
    </location>
</feature>
<evidence type="ECO:0000313" key="3">
    <source>
        <dbReference type="EMBL" id="NYH82640.1"/>
    </source>
</evidence>
<dbReference type="EMBL" id="FOOI01000010">
    <property type="protein sequence ID" value="SFG99171.1"/>
    <property type="molecule type" value="Genomic_DNA"/>
</dbReference>
<proteinExistence type="predicted"/>
<feature type="transmembrane region" description="Helical" evidence="2">
    <location>
        <begin position="246"/>
        <end position="265"/>
    </location>
</feature>
<dbReference type="Proteomes" id="UP000199052">
    <property type="component" value="Unassembled WGS sequence"/>
</dbReference>
<dbReference type="OrthoDB" id="3824493at2"/>
<organism evidence="4 5">
    <name type="scientific">Actinopolymorpha cephalotaxi</name>
    <dbReference type="NCBI Taxonomy" id="504797"/>
    <lineage>
        <taxon>Bacteria</taxon>
        <taxon>Bacillati</taxon>
        <taxon>Actinomycetota</taxon>
        <taxon>Actinomycetes</taxon>
        <taxon>Propionibacteriales</taxon>
        <taxon>Actinopolymorphaceae</taxon>
        <taxon>Actinopolymorpha</taxon>
    </lineage>
</organism>
<feature type="region of interest" description="Disordered" evidence="1">
    <location>
        <begin position="159"/>
        <end position="238"/>
    </location>
</feature>
<sequence length="304" mass="31802">MRDNGLSAPSYVAIADLAPEVADTMLAILAGARVAAYADPCPPVAEPCREIRLPPTPCDRLYVDEGAQDHAKALLGEQLTRIREGEGAPAACAPDAPSDEASADGPVAEVAPAGTGPGDGDHRSDAARMATFDEDRLWAEIVAGYDRVLEDVVPRWPAIEDVEPPSRDAAGDGDPDNVENKDADSGKARDGHRADGDKARDTVAEDAEKAWPAERRPAQPSPRPAEDRFVPPPPPPLPSLDPVTKAAWAAMLGGPALLLLTVFVGGYLPSWSVAFGVLAFIGGFVTLVTRMKGGPPDDDDGAIV</sequence>
<feature type="compositionally biased region" description="Basic and acidic residues" evidence="1">
    <location>
        <begin position="178"/>
        <end position="217"/>
    </location>
</feature>
<dbReference type="RefSeq" id="WP_092884949.1">
    <property type="nucleotide sequence ID" value="NZ_FOOI01000010.1"/>
</dbReference>
<keyword evidence="2" id="KW-1133">Transmembrane helix</keyword>
<keyword evidence="2" id="KW-0812">Transmembrane</keyword>
<name>A0A1I2WHV4_9ACTN</name>
<dbReference type="AlphaFoldDB" id="A0A1I2WHV4"/>
<evidence type="ECO:0000313" key="5">
    <source>
        <dbReference type="Proteomes" id="UP000199052"/>
    </source>
</evidence>
<evidence type="ECO:0008006" key="7">
    <source>
        <dbReference type="Google" id="ProtNLM"/>
    </source>
</evidence>
<protein>
    <recommendedName>
        <fullName evidence="7">DUF308 domain-containing protein</fullName>
    </recommendedName>
</protein>
<dbReference type="Proteomes" id="UP000533017">
    <property type="component" value="Unassembled WGS sequence"/>
</dbReference>
<evidence type="ECO:0000313" key="6">
    <source>
        <dbReference type="Proteomes" id="UP000533017"/>
    </source>
</evidence>
<evidence type="ECO:0000313" key="4">
    <source>
        <dbReference type="EMBL" id="SFG99171.1"/>
    </source>
</evidence>